<dbReference type="EMBL" id="JAMXLT020000004">
    <property type="protein sequence ID" value="MDW8547904.1"/>
    <property type="molecule type" value="Genomic_DNA"/>
</dbReference>
<comment type="caution">
    <text evidence="1">The sequence shown here is derived from an EMBL/GenBank/DDBJ whole genome shotgun (WGS) entry which is preliminary data.</text>
</comment>
<organism evidence="1 2">
    <name type="scientific">Epilithonimonas ginsengisoli</name>
    <dbReference type="NCBI Taxonomy" id="1245592"/>
    <lineage>
        <taxon>Bacteria</taxon>
        <taxon>Pseudomonadati</taxon>
        <taxon>Bacteroidota</taxon>
        <taxon>Flavobacteriia</taxon>
        <taxon>Flavobacteriales</taxon>
        <taxon>Weeksellaceae</taxon>
        <taxon>Chryseobacterium group</taxon>
        <taxon>Epilithonimonas</taxon>
    </lineage>
</organism>
<dbReference type="Proteomes" id="UP001204439">
    <property type="component" value="Unassembled WGS sequence"/>
</dbReference>
<sequence length="273" mass="31864">MKKLLTITSLLIIISMNAQVHRFYYELTYKPNRDSLRTEKEMMILDVAKDESLFLPYKQLQYDSLLAANIRKQKELGLGFDMSKFANPPHLGFRIIKFKSGNLTYKDIVGVSENYNYEENPDLRWKIISNKEKIGIYNTQKATTGFGGRIWTAWFTPEIPIQDGPYKFSGLPGLIIKLEDSEGNFSWILEGNKTLDQDIETNKLNYLEEQGMSSKKITKKAFLKRQQEYSRDPMGQLMQMFDKKDAVLMKKLKEEEAWTLKQIARYNNPIEIN</sequence>
<evidence type="ECO:0000313" key="2">
    <source>
        <dbReference type="Proteomes" id="UP001204439"/>
    </source>
</evidence>
<dbReference type="NCBIfam" id="TIGR01200">
    <property type="entry name" value="GLPGLI"/>
    <property type="match status" value="1"/>
</dbReference>
<proteinExistence type="predicted"/>
<evidence type="ECO:0000313" key="1">
    <source>
        <dbReference type="EMBL" id="MDW8547904.1"/>
    </source>
</evidence>
<keyword evidence="2" id="KW-1185">Reference proteome</keyword>
<protein>
    <submittedName>
        <fullName evidence="1">GLPGLI family protein</fullName>
    </submittedName>
</protein>
<gene>
    <name evidence="1" type="ORF">NG800_003200</name>
</gene>
<name>A0ABU4JE06_9FLAO</name>
<accession>A0ABU4JE06</accession>
<dbReference type="InterPro" id="IPR005901">
    <property type="entry name" value="GLPGLI"/>
</dbReference>
<dbReference type="Pfam" id="PF09697">
    <property type="entry name" value="Porph_ging"/>
    <property type="match status" value="1"/>
</dbReference>
<reference evidence="1 2" key="1">
    <citation type="submission" date="2023-11" db="EMBL/GenBank/DDBJ databases">
        <title>First isolation, identification, and characterization of non-pathogenic Epilithonimonas ginsengisoli isolated from diseased farmed rainbow trout (Oncorhynchus mykiss) in Chile.</title>
        <authorList>
            <person name="Miranda C.D."/>
            <person name="Irgang R."/>
            <person name="Concha C."/>
            <person name="Rojas R."/>
            <person name="Avendano R."/>
        </authorList>
    </citation>
    <scope>NUCLEOTIDE SEQUENCE [LARGE SCALE GENOMIC DNA]</scope>
    <source>
        <strain evidence="1 2">FP99</strain>
    </source>
</reference>